<evidence type="ECO:0000256" key="1">
    <source>
        <dbReference type="SAM" id="SignalP"/>
    </source>
</evidence>
<gene>
    <name evidence="2" type="ORF">HK18_04640</name>
</gene>
<keyword evidence="3" id="KW-1185">Reference proteome</keyword>
<comment type="caution">
    <text evidence="2">The sequence shown here is derived from an EMBL/GenBank/DDBJ whole genome shotgun (WGS) entry which is preliminary data.</text>
</comment>
<evidence type="ECO:0000313" key="2">
    <source>
        <dbReference type="EMBL" id="OUI79182.1"/>
    </source>
</evidence>
<dbReference type="AlphaFoldDB" id="A0A251ZX11"/>
<accession>A0A251ZX11</accession>
<protein>
    <recommendedName>
        <fullName evidence="4">DUF3465 domain-containing protein</fullName>
    </recommendedName>
</protein>
<dbReference type="Proteomes" id="UP000194946">
    <property type="component" value="Unassembled WGS sequence"/>
</dbReference>
<feature type="signal peptide" evidence="1">
    <location>
        <begin position="1"/>
        <end position="24"/>
    </location>
</feature>
<sequence>MFFRYIIRFIALYCLVFASVIALAKDPVSACNNQGFLQAQQIFKNNSYFPSKADVPVHVCGKVIALSKARYTRSGEHGYFYLNIGSGVSIRIVSNLDEMNAPSWPWVHKGDYVEVVGRYYYDNPRRQGVDWTHKGTSRKWPHSGYVMINGVKYD</sequence>
<dbReference type="InterPro" id="IPR021856">
    <property type="entry name" value="DUF3465"/>
</dbReference>
<reference evidence="3" key="1">
    <citation type="submission" date="2014-06" db="EMBL/GenBank/DDBJ databases">
        <authorList>
            <person name="Winans N.J."/>
            <person name="Newell P.D."/>
            <person name="Douglas A.E."/>
        </authorList>
    </citation>
    <scope>NUCLEOTIDE SEQUENCE [LARGE SCALE GENOMIC DNA]</scope>
    <source>
        <strain evidence="3">DmL_052</strain>
    </source>
</reference>
<evidence type="ECO:0000313" key="3">
    <source>
        <dbReference type="Proteomes" id="UP000194946"/>
    </source>
</evidence>
<organism evidence="2 3">
    <name type="scientific">Commensalibacter intestini</name>
    <dbReference type="NCBI Taxonomy" id="479936"/>
    <lineage>
        <taxon>Bacteria</taxon>
        <taxon>Pseudomonadati</taxon>
        <taxon>Pseudomonadota</taxon>
        <taxon>Alphaproteobacteria</taxon>
        <taxon>Acetobacterales</taxon>
        <taxon>Acetobacteraceae</taxon>
    </lineage>
</organism>
<dbReference type="Pfam" id="PF11948">
    <property type="entry name" value="DUF3465"/>
    <property type="match status" value="1"/>
</dbReference>
<keyword evidence="1" id="KW-0732">Signal</keyword>
<dbReference type="EMBL" id="JOPB01000002">
    <property type="protein sequence ID" value="OUI79182.1"/>
    <property type="molecule type" value="Genomic_DNA"/>
</dbReference>
<name>A0A251ZX11_9PROT</name>
<evidence type="ECO:0008006" key="4">
    <source>
        <dbReference type="Google" id="ProtNLM"/>
    </source>
</evidence>
<dbReference type="RefSeq" id="WP_040364033.1">
    <property type="nucleotide sequence ID" value="NZ_JOPB01000002.1"/>
</dbReference>
<feature type="chain" id="PRO_5011590814" description="DUF3465 domain-containing protein" evidence="1">
    <location>
        <begin position="25"/>
        <end position="154"/>
    </location>
</feature>
<proteinExistence type="predicted"/>